<evidence type="ECO:0000313" key="1">
    <source>
        <dbReference type="EMBL" id="PRP66838.1"/>
    </source>
</evidence>
<gene>
    <name evidence="1" type="ORF">BST86_06840</name>
</gene>
<evidence type="ECO:0000313" key="2">
    <source>
        <dbReference type="Proteomes" id="UP000239532"/>
    </source>
</evidence>
<sequence>MAASNHIKVTHGRDYRDCAPIKGVVYLSGNGSNETTYTVRVKTVEEFAAGRIFNKIQTQSQEQYYKQDQILMKQMQWQQQQQQ</sequence>
<dbReference type="EMBL" id="MQUC01000003">
    <property type="protein sequence ID" value="PRP66838.1"/>
    <property type="molecule type" value="Genomic_DNA"/>
</dbReference>
<protein>
    <submittedName>
        <fullName evidence="1">Uncharacterized protein</fullName>
    </submittedName>
</protein>
<dbReference type="RefSeq" id="WP_197709224.1">
    <property type="nucleotide sequence ID" value="NZ_MQUC01000003.1"/>
</dbReference>
<reference evidence="1 2" key="1">
    <citation type="submission" date="2016-11" db="EMBL/GenBank/DDBJ databases">
        <title>Trade-off between light-utilization and light-protection in marine flavobacteria.</title>
        <authorList>
            <person name="Kumagai Y."/>
        </authorList>
    </citation>
    <scope>NUCLEOTIDE SEQUENCE [LARGE SCALE GENOMIC DNA]</scope>
    <source>
        <strain evidence="1 2">JCM 17109</strain>
    </source>
</reference>
<dbReference type="AlphaFoldDB" id="A0A2S9WTN5"/>
<name>A0A2S9WTN5_9FLAO</name>
<proteinExistence type="predicted"/>
<dbReference type="Proteomes" id="UP000239532">
    <property type="component" value="Unassembled WGS sequence"/>
</dbReference>
<keyword evidence="2" id="KW-1185">Reference proteome</keyword>
<organism evidence="1 2">
    <name type="scientific">Nonlabens agnitus</name>
    <dbReference type="NCBI Taxonomy" id="870484"/>
    <lineage>
        <taxon>Bacteria</taxon>
        <taxon>Pseudomonadati</taxon>
        <taxon>Bacteroidota</taxon>
        <taxon>Flavobacteriia</taxon>
        <taxon>Flavobacteriales</taxon>
        <taxon>Flavobacteriaceae</taxon>
        <taxon>Nonlabens</taxon>
    </lineage>
</organism>
<comment type="caution">
    <text evidence="1">The sequence shown here is derived from an EMBL/GenBank/DDBJ whole genome shotgun (WGS) entry which is preliminary data.</text>
</comment>
<accession>A0A2S9WTN5</accession>